<dbReference type="Proteomes" id="UP000038045">
    <property type="component" value="Unplaced"/>
</dbReference>
<evidence type="ECO:0000313" key="2">
    <source>
        <dbReference type="WBParaSite" id="PTRK_0000216200.1"/>
    </source>
</evidence>
<reference evidence="2" key="1">
    <citation type="submission" date="2017-02" db="UniProtKB">
        <authorList>
            <consortium name="WormBaseParasite"/>
        </authorList>
    </citation>
    <scope>IDENTIFICATION</scope>
</reference>
<sequence length="222" mass="22840">MHGCCRIGGLEAARNREVVGTTGFVEGVCAVAGAEQAFVEDVVDAGGELQIVVEGVVCAEVDDGVGFAGLEIVCVGDRNARDASGTGGDLAVVGRRQGQAEVFHRFPTQGGVDGVLGHQREWLAGSLVFGLQDLGDVGGPGQGFEHWDFQAPLDAGNNGWAAIFPLEQVAGASGWVRPTDRVVAGRDAVVVVVVVVGRAGAEAIDIGVADADFLVQADFWGE</sequence>
<accession>A0A0N4Z557</accession>
<name>A0A0N4Z557_PARTI</name>
<evidence type="ECO:0000313" key="1">
    <source>
        <dbReference type="Proteomes" id="UP000038045"/>
    </source>
</evidence>
<protein>
    <submittedName>
        <fullName evidence="2">NAD-specific glutamate dehydrogenase</fullName>
    </submittedName>
</protein>
<dbReference type="AlphaFoldDB" id="A0A0N4Z557"/>
<keyword evidence="1" id="KW-1185">Reference proteome</keyword>
<dbReference type="WBParaSite" id="PTRK_0000216200.1">
    <property type="protein sequence ID" value="PTRK_0000216200.1"/>
    <property type="gene ID" value="PTRK_0000216200"/>
</dbReference>
<proteinExistence type="predicted"/>
<organism evidence="1 2">
    <name type="scientific">Parastrongyloides trichosuri</name>
    <name type="common">Possum-specific nematode worm</name>
    <dbReference type="NCBI Taxonomy" id="131310"/>
    <lineage>
        <taxon>Eukaryota</taxon>
        <taxon>Metazoa</taxon>
        <taxon>Ecdysozoa</taxon>
        <taxon>Nematoda</taxon>
        <taxon>Chromadorea</taxon>
        <taxon>Rhabditida</taxon>
        <taxon>Tylenchina</taxon>
        <taxon>Panagrolaimomorpha</taxon>
        <taxon>Strongyloidoidea</taxon>
        <taxon>Strongyloididae</taxon>
        <taxon>Parastrongyloides</taxon>
    </lineage>
</organism>